<evidence type="ECO:0000313" key="6">
    <source>
        <dbReference type="Proteomes" id="UP000236047"/>
    </source>
</evidence>
<feature type="domain" description="Htaa" evidence="4">
    <location>
        <begin position="48"/>
        <end position="208"/>
    </location>
</feature>
<feature type="chain" id="PRO_5017991792" description="Htaa domain-containing protein" evidence="3">
    <location>
        <begin position="32"/>
        <end position="553"/>
    </location>
</feature>
<dbReference type="EMBL" id="LJSN01000002">
    <property type="protein sequence ID" value="PNE40749.1"/>
    <property type="molecule type" value="Genomic_DNA"/>
</dbReference>
<evidence type="ECO:0000259" key="4">
    <source>
        <dbReference type="Pfam" id="PF04213"/>
    </source>
</evidence>
<name>A0A2N8PI96_STRNR</name>
<organism evidence="5 6">
    <name type="scientific">Streptomyces noursei</name>
    <name type="common">Streptomyces albulus</name>
    <dbReference type="NCBI Taxonomy" id="1971"/>
    <lineage>
        <taxon>Bacteria</taxon>
        <taxon>Bacillati</taxon>
        <taxon>Actinomycetota</taxon>
        <taxon>Actinomycetes</taxon>
        <taxon>Kitasatosporales</taxon>
        <taxon>Streptomycetaceae</taxon>
        <taxon>Streptomyces</taxon>
    </lineage>
</organism>
<dbReference type="AlphaFoldDB" id="A0A2N8PI96"/>
<feature type="domain" description="Htaa" evidence="4">
    <location>
        <begin position="302"/>
        <end position="464"/>
    </location>
</feature>
<protein>
    <recommendedName>
        <fullName evidence="4">Htaa domain-containing protein</fullName>
    </recommendedName>
</protein>
<keyword evidence="3" id="KW-0732">Signal</keyword>
<reference evidence="6" key="1">
    <citation type="submission" date="2015-09" db="EMBL/GenBank/DDBJ databases">
        <authorList>
            <person name="Graham D.E."/>
            <person name="Mahan K.M."/>
            <person name="Klingeman D.M."/>
            <person name="Fida T."/>
            <person name="Giannone R.J."/>
            <person name="Hettich R.L."/>
            <person name="Parry R.J."/>
            <person name="Spain J.C."/>
        </authorList>
    </citation>
    <scope>NUCLEOTIDE SEQUENCE [LARGE SCALE GENOMIC DNA]</scope>
    <source>
        <strain evidence="6">JCM 4701</strain>
    </source>
</reference>
<proteinExistence type="predicted"/>
<keyword evidence="2" id="KW-0812">Transmembrane</keyword>
<evidence type="ECO:0000256" key="3">
    <source>
        <dbReference type="SAM" id="SignalP"/>
    </source>
</evidence>
<feature type="signal peptide" evidence="3">
    <location>
        <begin position="1"/>
        <end position="31"/>
    </location>
</feature>
<dbReference type="Pfam" id="PF04213">
    <property type="entry name" value="HtaA"/>
    <property type="match status" value="2"/>
</dbReference>
<gene>
    <name evidence="5" type="ORF">AOB60_07925</name>
</gene>
<accession>A0A2N8PI96</accession>
<sequence length="553" mass="54265">MAVIRRPLVLAAALAIVSGSAALGLPAVALAAPAPAGGRGAPAIELKDGTLDWGVKESFRRYVTGLALGKIETTNGARQAAGNGPFTFAGGTGRYDLGSHAVTTAFQGDVRFVSALHGFDIRLADVKVSTDAAAKGRTGVITADVTADGKTKDEVQLASLDLSKVRPESGADGAMTFAKIPAKLTAQGAEAFNGMYQEGQELDPATLTVRPATGPGRPEKPAEPGEPGAPGQPGRPEQPGRPGGEPGQPQGRPGQPDSGTGTPPGGRPAPGTGGQPATGSGKAPGSDTGSAPAADSGKLHGGNLDWGVKKKFRDYVNGPIAHGKAEPSGGATATAAGFRFPKGHGTFDGKKATLVAEFNGAVRFTGHGGALDLKFSNLRIKAESGKGTLIADVASKPRTEEGRAPAQVVTTPDTPIADLKLPSGALTANGGVVTLKNVPATLTAAGSKAFSGMYPAGEALDPVGAAVAVEPGAQLPSGATESDGSHASAGAGPAGGADSAPSASFSSGSTVGGTGALAATGSAAPNGALIGTAAALLATGAAAIYVTRRGTTR</sequence>
<keyword evidence="2" id="KW-0472">Membrane</keyword>
<feature type="transmembrane region" description="Helical" evidence="2">
    <location>
        <begin position="527"/>
        <end position="547"/>
    </location>
</feature>
<keyword evidence="6" id="KW-1185">Reference proteome</keyword>
<feature type="compositionally biased region" description="Low complexity" evidence="1">
    <location>
        <begin position="247"/>
        <end position="261"/>
    </location>
</feature>
<dbReference type="Proteomes" id="UP000236047">
    <property type="component" value="Unassembled WGS sequence"/>
</dbReference>
<feature type="region of interest" description="Disordered" evidence="1">
    <location>
        <begin position="207"/>
        <end position="305"/>
    </location>
</feature>
<evidence type="ECO:0000256" key="1">
    <source>
        <dbReference type="SAM" id="MobiDB-lite"/>
    </source>
</evidence>
<evidence type="ECO:0000256" key="2">
    <source>
        <dbReference type="SAM" id="Phobius"/>
    </source>
</evidence>
<evidence type="ECO:0000313" key="5">
    <source>
        <dbReference type="EMBL" id="PNE40749.1"/>
    </source>
</evidence>
<dbReference type="InterPro" id="IPR007331">
    <property type="entry name" value="Htaa"/>
</dbReference>
<feature type="compositionally biased region" description="Low complexity" evidence="1">
    <location>
        <begin position="485"/>
        <end position="506"/>
    </location>
</feature>
<keyword evidence="2" id="KW-1133">Transmembrane helix</keyword>
<comment type="caution">
    <text evidence="5">The sequence shown here is derived from an EMBL/GenBank/DDBJ whole genome shotgun (WGS) entry which is preliminary data.</text>
</comment>
<feature type="region of interest" description="Disordered" evidence="1">
    <location>
        <begin position="474"/>
        <end position="506"/>
    </location>
</feature>
<dbReference type="RefSeq" id="WP_102923274.1">
    <property type="nucleotide sequence ID" value="NZ_LJSN01000002.1"/>
</dbReference>